<feature type="region of interest" description="Disordered" evidence="1">
    <location>
        <begin position="146"/>
        <end position="188"/>
    </location>
</feature>
<reference evidence="2" key="1">
    <citation type="submission" date="2022-05" db="EMBL/GenBank/DDBJ databases">
        <title>The Musa troglodytarum L. genome provides insights into the mechanism of non-climacteric behaviour and enrichment of carotenoids.</title>
        <authorList>
            <person name="Wang J."/>
        </authorList>
    </citation>
    <scope>NUCLEOTIDE SEQUENCE</scope>
    <source>
        <tissue evidence="2">Leaf</tissue>
    </source>
</reference>
<proteinExistence type="predicted"/>
<organism evidence="2 3">
    <name type="scientific">Musa troglodytarum</name>
    <name type="common">fe'i banana</name>
    <dbReference type="NCBI Taxonomy" id="320322"/>
    <lineage>
        <taxon>Eukaryota</taxon>
        <taxon>Viridiplantae</taxon>
        <taxon>Streptophyta</taxon>
        <taxon>Embryophyta</taxon>
        <taxon>Tracheophyta</taxon>
        <taxon>Spermatophyta</taxon>
        <taxon>Magnoliopsida</taxon>
        <taxon>Liliopsida</taxon>
        <taxon>Zingiberales</taxon>
        <taxon>Musaceae</taxon>
        <taxon>Musa</taxon>
    </lineage>
</organism>
<feature type="region of interest" description="Disordered" evidence="1">
    <location>
        <begin position="20"/>
        <end position="56"/>
    </location>
</feature>
<evidence type="ECO:0000313" key="3">
    <source>
        <dbReference type="Proteomes" id="UP001055439"/>
    </source>
</evidence>
<sequence length="212" mass="22417">MPECRTSKEIPCHDTAKLGTSRAQRCNSATLSEWTTSNGPPRSASASVGAGEEVEPRVACLPPSPLRRLLARRRGGGEHVHAVAATGERVVEGECVALHAAGRGGHRPLAGEDGDSQDGRRWSVGREPEAVPGEVYVAEIARERSPRGGVAAAVARGDRPGMEDGDGSSREGEKKEEGGVQIGDERKHVGLAFRGAVGGWWEEPSTRSEREA</sequence>
<keyword evidence="3" id="KW-1185">Reference proteome</keyword>
<feature type="compositionally biased region" description="Basic and acidic residues" evidence="1">
    <location>
        <begin position="117"/>
        <end position="128"/>
    </location>
</feature>
<gene>
    <name evidence="2" type="ORF">MUK42_26167</name>
</gene>
<evidence type="ECO:0000256" key="1">
    <source>
        <dbReference type="SAM" id="MobiDB-lite"/>
    </source>
</evidence>
<protein>
    <submittedName>
        <fullName evidence="2">Uncharacterized protein</fullName>
    </submittedName>
</protein>
<feature type="compositionally biased region" description="Polar residues" evidence="1">
    <location>
        <begin position="21"/>
        <end position="46"/>
    </location>
</feature>
<name>A0A9E7FML0_9LILI</name>
<evidence type="ECO:0000313" key="2">
    <source>
        <dbReference type="EMBL" id="URD98585.1"/>
    </source>
</evidence>
<accession>A0A9E7FML0</accession>
<dbReference type="AlphaFoldDB" id="A0A9E7FML0"/>
<dbReference type="Proteomes" id="UP001055439">
    <property type="component" value="Chromosome 4"/>
</dbReference>
<feature type="region of interest" description="Disordered" evidence="1">
    <location>
        <begin position="103"/>
        <end position="128"/>
    </location>
</feature>
<dbReference type="EMBL" id="CP097506">
    <property type="protein sequence ID" value="URD98585.1"/>
    <property type="molecule type" value="Genomic_DNA"/>
</dbReference>
<feature type="compositionally biased region" description="Basic and acidic residues" evidence="1">
    <location>
        <begin position="156"/>
        <end position="188"/>
    </location>
</feature>